<feature type="compositionally biased region" description="Polar residues" evidence="1">
    <location>
        <begin position="271"/>
        <end position="280"/>
    </location>
</feature>
<evidence type="ECO:0000256" key="1">
    <source>
        <dbReference type="SAM" id="MobiDB-lite"/>
    </source>
</evidence>
<dbReference type="STRING" id="1461694.ATO9_05585"/>
<dbReference type="RefSeq" id="WP_043746445.1">
    <property type="nucleotide sequence ID" value="NZ_AQQX01000002.1"/>
</dbReference>
<protein>
    <recommendedName>
        <fullName evidence="4">Energy transducer TonB</fullName>
    </recommendedName>
</protein>
<feature type="region of interest" description="Disordered" evidence="1">
    <location>
        <begin position="52"/>
        <end position="286"/>
    </location>
</feature>
<gene>
    <name evidence="2" type="ORF">ATO9_05585</name>
</gene>
<comment type="caution">
    <text evidence="2">The sequence shown here is derived from an EMBL/GenBank/DDBJ whole genome shotgun (WGS) entry which is preliminary data.</text>
</comment>
<keyword evidence="3" id="KW-1185">Reference proteome</keyword>
<proteinExistence type="predicted"/>
<evidence type="ECO:0000313" key="3">
    <source>
        <dbReference type="Proteomes" id="UP000030004"/>
    </source>
</evidence>
<organism evidence="2 3">
    <name type="scientific">Pseudooceanicola atlanticus</name>
    <dbReference type="NCBI Taxonomy" id="1461694"/>
    <lineage>
        <taxon>Bacteria</taxon>
        <taxon>Pseudomonadati</taxon>
        <taxon>Pseudomonadota</taxon>
        <taxon>Alphaproteobacteria</taxon>
        <taxon>Rhodobacterales</taxon>
        <taxon>Paracoccaceae</taxon>
        <taxon>Pseudooceanicola</taxon>
    </lineage>
</organism>
<dbReference type="OrthoDB" id="7161229at2"/>
<dbReference type="AlphaFoldDB" id="A0A0A0EGQ4"/>
<feature type="compositionally biased region" description="Low complexity" evidence="1">
    <location>
        <begin position="217"/>
        <end position="231"/>
    </location>
</feature>
<dbReference type="eggNOG" id="COG3266">
    <property type="taxonomic scope" value="Bacteria"/>
</dbReference>
<feature type="compositionally biased region" description="Low complexity" evidence="1">
    <location>
        <begin position="77"/>
        <end position="105"/>
    </location>
</feature>
<reference evidence="2 3" key="1">
    <citation type="journal article" date="2015" name="Antonie Van Leeuwenhoek">
        <title>Pseudooceanicola atlanticus gen. nov. sp. nov., isolated from surface seawater of the Atlantic Ocean and reclassification of Oceanicola batsensis, Oceanicola marinus, Oceanicola nitratireducens, Oceanicola nanhaiensis, Oceanicola antarcticus and Oceanicola flagellatus, as Pseudooceanicola batsensis comb. nov., Pseudooceanicola marinus comb. nov., Pseudooceanicola nitratireducens comb. nov., Pseudooceanicola nanhaiensis comb. nov., Pseudooceanicola antarcticus comb. nov., and Pseudooceanicola flagellatus comb. nov.</title>
        <authorList>
            <person name="Lai Q."/>
            <person name="Li G."/>
            <person name="Liu X."/>
            <person name="Du Y."/>
            <person name="Sun F."/>
            <person name="Shao Z."/>
        </authorList>
    </citation>
    <scope>NUCLEOTIDE SEQUENCE [LARGE SCALE GENOMIC DNA]</scope>
    <source>
        <strain evidence="2 3">22II-s11g</strain>
    </source>
</reference>
<name>A0A0A0EGQ4_9RHOB</name>
<evidence type="ECO:0008006" key="4">
    <source>
        <dbReference type="Google" id="ProtNLM"/>
    </source>
</evidence>
<accession>A0A0A0EGQ4</accession>
<evidence type="ECO:0000313" key="2">
    <source>
        <dbReference type="EMBL" id="KGM49495.1"/>
    </source>
</evidence>
<sequence length="385" mass="40438">MHVGHIISGTGHLALIGWLMFGGFAAPPEDTIEVTDVALISPEEFAALTPAVQPPGATDEVSELPQPAPATDAPQVTPTQDTPPEQAAPAEAAAPEAETAPERPQIAPPQAEVADTPPEITPPSEDTAVLMPEQPAETPRSIPRVAPRPVLRPNPDVATDEVPQTPTAPTPDAAEVQPEAEEAAPEEATTQITPDATPDGGPPKVSKRPPTSRPVRTAAAEPEPEPTTAPTQDRRDTDVEPTSENQTQKDAINSALERALAGSSSSADSSNVPQGQSGPPLTSGEKDALRVAVSSCWNTGSLSTEALRTTVVVSVSMTEDARPRIDTIRMVSSSGGSNEAARQAFEAARRAIIRCGTNGYGLPVDKYGQWRDIEMTFNPEKMRIK</sequence>
<feature type="compositionally biased region" description="Polar residues" evidence="1">
    <location>
        <begin position="240"/>
        <end position="251"/>
    </location>
</feature>
<dbReference type="Proteomes" id="UP000030004">
    <property type="component" value="Unassembled WGS sequence"/>
</dbReference>
<dbReference type="Gene3D" id="3.30.1150.10">
    <property type="match status" value="1"/>
</dbReference>
<feature type="compositionally biased region" description="Low complexity" evidence="1">
    <location>
        <begin position="165"/>
        <end position="177"/>
    </location>
</feature>
<dbReference type="EMBL" id="AQQX01000002">
    <property type="protein sequence ID" value="KGM49495.1"/>
    <property type="molecule type" value="Genomic_DNA"/>
</dbReference>